<feature type="region of interest" description="Disordered" evidence="3">
    <location>
        <begin position="270"/>
        <end position="302"/>
    </location>
</feature>
<organism evidence="6 7">
    <name type="scientific">Linnemannia gamsii</name>
    <dbReference type="NCBI Taxonomy" id="64522"/>
    <lineage>
        <taxon>Eukaryota</taxon>
        <taxon>Fungi</taxon>
        <taxon>Fungi incertae sedis</taxon>
        <taxon>Mucoromycota</taxon>
        <taxon>Mortierellomycotina</taxon>
        <taxon>Mortierellomycetes</taxon>
        <taxon>Mortierellales</taxon>
        <taxon>Mortierellaceae</taxon>
        <taxon>Linnemannia</taxon>
    </lineage>
</organism>
<feature type="compositionally biased region" description="Low complexity" evidence="3">
    <location>
        <begin position="270"/>
        <end position="287"/>
    </location>
</feature>
<evidence type="ECO:0000259" key="4">
    <source>
        <dbReference type="PROSITE" id="PS50179"/>
    </source>
</evidence>
<dbReference type="PROSITE" id="PS50909">
    <property type="entry name" value="GAT"/>
    <property type="match status" value="1"/>
</dbReference>
<dbReference type="Gene3D" id="1.20.58.160">
    <property type="match status" value="1"/>
</dbReference>
<dbReference type="InterPro" id="IPR008942">
    <property type="entry name" value="ENTH_VHS"/>
</dbReference>
<protein>
    <recommendedName>
        <fullName evidence="8">VHS domain-containing protein</fullName>
    </recommendedName>
</protein>
<accession>A0A9P6UK66</accession>
<dbReference type="GO" id="GO:0035091">
    <property type="term" value="F:phosphatidylinositol binding"/>
    <property type="evidence" value="ECO:0007669"/>
    <property type="project" value="InterPro"/>
</dbReference>
<reference evidence="6" key="1">
    <citation type="journal article" date="2020" name="Fungal Divers.">
        <title>Resolving the Mortierellaceae phylogeny through synthesis of multi-gene phylogenetics and phylogenomics.</title>
        <authorList>
            <person name="Vandepol N."/>
            <person name="Liber J."/>
            <person name="Desiro A."/>
            <person name="Na H."/>
            <person name="Kennedy M."/>
            <person name="Barry K."/>
            <person name="Grigoriev I.V."/>
            <person name="Miller A.N."/>
            <person name="O'Donnell K."/>
            <person name="Stajich J.E."/>
            <person name="Bonito G."/>
        </authorList>
    </citation>
    <scope>NUCLEOTIDE SEQUENCE</scope>
    <source>
        <strain evidence="6">NVP60</strain>
    </source>
</reference>
<evidence type="ECO:0000313" key="7">
    <source>
        <dbReference type="Proteomes" id="UP000823405"/>
    </source>
</evidence>
<evidence type="ECO:0000313" key="6">
    <source>
        <dbReference type="EMBL" id="KAG0306649.1"/>
    </source>
</evidence>
<name>A0A9P6UK66_9FUNG</name>
<keyword evidence="2" id="KW-0653">Protein transport</keyword>
<sequence length="469" mass="50062">MRIFTKETNITPQIEVLCAQPTFSTWSSLRLLCASVNSVDDGAKEAAKALRKVLRGELPRHQMNAIIAANPQVKLCLMERLASWARACSSDPSLVIIPNIYHALVHEQVVPFYNPDAPSQYPAIRPMAVDAPTSPRSRSSLPPSRTGSFNGFLPTPTLTAKEILFHVEMAKNNSEMLCETVSFTDPDTVVKDGLGLIMEFYKTCMDLQRDTQMYLSEITSRSSFDEICLSQLLHANDDLVKSINCYNDFMEKLHLKGALKRSISTNTATTATTATASQAPISRGSSISPPPSSQQPTRTSSDEAHFKVLIDSEGAGVGSGYRNTTSELRDSSSSATTVAAASTSRGKTVVLSSSPPASSVSVAPAASEPSFDPFADDSHFVTEPDPDHVAAAIRNGKRPVLNATEEPLTEQERDLINLIKVQSLSEPARMETSTTFSSSSSSAAAAAAAIAAARPGGAATALQVAAPVV</sequence>
<dbReference type="GO" id="GO:0030479">
    <property type="term" value="C:actin cortical patch"/>
    <property type="evidence" value="ECO:0007669"/>
    <property type="project" value="TreeGrafter"/>
</dbReference>
<dbReference type="SUPFAM" id="SSF89009">
    <property type="entry name" value="GAT-like domain"/>
    <property type="match status" value="1"/>
</dbReference>
<comment type="caution">
    <text evidence="6">The sequence shown here is derived from an EMBL/GenBank/DDBJ whole genome shotgun (WGS) entry which is preliminary data.</text>
</comment>
<keyword evidence="1" id="KW-0813">Transport</keyword>
<dbReference type="InterPro" id="IPR002014">
    <property type="entry name" value="VHS_dom"/>
</dbReference>
<proteinExistence type="predicted"/>
<dbReference type="OrthoDB" id="10255964at2759"/>
<dbReference type="GO" id="GO:0007034">
    <property type="term" value="P:vacuolar transport"/>
    <property type="evidence" value="ECO:0007669"/>
    <property type="project" value="UniProtKB-ARBA"/>
</dbReference>
<dbReference type="InterPro" id="IPR004152">
    <property type="entry name" value="GAT_dom"/>
</dbReference>
<evidence type="ECO:0000256" key="2">
    <source>
        <dbReference type="ARBA" id="ARBA00022927"/>
    </source>
</evidence>
<feature type="region of interest" description="Disordered" evidence="3">
    <location>
        <begin position="342"/>
        <end position="378"/>
    </location>
</feature>
<keyword evidence="7" id="KW-1185">Reference proteome</keyword>
<dbReference type="GO" id="GO:0006897">
    <property type="term" value="P:endocytosis"/>
    <property type="evidence" value="ECO:0007669"/>
    <property type="project" value="InterPro"/>
</dbReference>
<evidence type="ECO:0000256" key="3">
    <source>
        <dbReference type="SAM" id="MobiDB-lite"/>
    </source>
</evidence>
<dbReference type="GO" id="GO:0015031">
    <property type="term" value="P:protein transport"/>
    <property type="evidence" value="ECO:0007669"/>
    <property type="project" value="UniProtKB-KW"/>
</dbReference>
<feature type="compositionally biased region" description="Low complexity" evidence="3">
    <location>
        <begin position="342"/>
        <end position="370"/>
    </location>
</feature>
<dbReference type="PANTHER" id="PTHR47789:SF1">
    <property type="entry name" value="LAS SEVENTEEN-BINDING PROTEIN 5"/>
    <property type="match status" value="1"/>
</dbReference>
<dbReference type="Proteomes" id="UP000823405">
    <property type="component" value="Unassembled WGS sequence"/>
</dbReference>
<dbReference type="InterPro" id="IPR038425">
    <property type="entry name" value="GAT_sf"/>
</dbReference>
<evidence type="ECO:0000259" key="5">
    <source>
        <dbReference type="PROSITE" id="PS50909"/>
    </source>
</evidence>
<dbReference type="InterPro" id="IPR045007">
    <property type="entry name" value="LSB5"/>
</dbReference>
<dbReference type="SUPFAM" id="SSF48464">
    <property type="entry name" value="ENTH/VHS domain"/>
    <property type="match status" value="1"/>
</dbReference>
<dbReference type="PANTHER" id="PTHR47789">
    <property type="entry name" value="LAS SEVENTEEN-BINDING PROTEIN 5"/>
    <property type="match status" value="1"/>
</dbReference>
<gene>
    <name evidence="6" type="ORF">BGZ97_000665</name>
</gene>
<evidence type="ECO:0000256" key="1">
    <source>
        <dbReference type="ARBA" id="ARBA00022448"/>
    </source>
</evidence>
<dbReference type="EMBL" id="JAAAIN010001124">
    <property type="protein sequence ID" value="KAG0306649.1"/>
    <property type="molecule type" value="Genomic_DNA"/>
</dbReference>
<dbReference type="AlphaFoldDB" id="A0A9P6UK66"/>
<dbReference type="PROSITE" id="PS50179">
    <property type="entry name" value="VHS"/>
    <property type="match status" value="1"/>
</dbReference>
<dbReference type="GO" id="GO:0051666">
    <property type="term" value="P:actin cortical patch localization"/>
    <property type="evidence" value="ECO:0007669"/>
    <property type="project" value="TreeGrafter"/>
</dbReference>
<feature type="domain" description="GAT" evidence="5">
    <location>
        <begin position="158"/>
        <end position="251"/>
    </location>
</feature>
<feature type="domain" description="VHS" evidence="4">
    <location>
        <begin position="26"/>
        <end position="76"/>
    </location>
</feature>
<dbReference type="GO" id="GO:0007015">
    <property type="term" value="P:actin filament organization"/>
    <property type="evidence" value="ECO:0007669"/>
    <property type="project" value="InterPro"/>
</dbReference>
<dbReference type="Pfam" id="PF03127">
    <property type="entry name" value="GAT"/>
    <property type="match status" value="1"/>
</dbReference>
<evidence type="ECO:0008006" key="8">
    <source>
        <dbReference type="Google" id="ProtNLM"/>
    </source>
</evidence>
<dbReference type="GO" id="GO:0043130">
    <property type="term" value="F:ubiquitin binding"/>
    <property type="evidence" value="ECO:0007669"/>
    <property type="project" value="InterPro"/>
</dbReference>